<dbReference type="RefSeq" id="WP_208814072.1">
    <property type="nucleotide sequence ID" value="NZ_WVUH01000106.1"/>
</dbReference>
<proteinExistence type="predicted"/>
<dbReference type="InterPro" id="IPR018960">
    <property type="entry name" value="DUF1990"/>
</dbReference>
<dbReference type="InterPro" id="IPR014457">
    <property type="entry name" value="UCP010260"/>
</dbReference>
<dbReference type="PANTHER" id="PTHR34202:SF1">
    <property type="entry name" value="UPF0548 PROTEIN"/>
    <property type="match status" value="1"/>
</dbReference>
<dbReference type="PIRSF" id="PIRSF010260">
    <property type="entry name" value="UCP010260"/>
    <property type="match status" value="1"/>
</dbReference>
<dbReference type="PANTHER" id="PTHR34202">
    <property type="entry name" value="UPF0548 PROTEIN"/>
    <property type="match status" value="1"/>
</dbReference>
<dbReference type="EMBL" id="WVUH01000106">
    <property type="protein sequence ID" value="MBO4207174.1"/>
    <property type="molecule type" value="Genomic_DNA"/>
</dbReference>
<evidence type="ECO:0000313" key="2">
    <source>
        <dbReference type="EMBL" id="MBO4207174.1"/>
    </source>
</evidence>
<evidence type="ECO:0000259" key="1">
    <source>
        <dbReference type="Pfam" id="PF09348"/>
    </source>
</evidence>
<feature type="domain" description="DUF1990" evidence="1">
    <location>
        <begin position="5"/>
        <end position="158"/>
    </location>
</feature>
<accession>A0ABS3VRL3</accession>
<dbReference type="Pfam" id="PF09348">
    <property type="entry name" value="DUF1990"/>
    <property type="match status" value="1"/>
</dbReference>
<protein>
    <submittedName>
        <fullName evidence="2">DUF1990 family protein</fullName>
    </submittedName>
</protein>
<gene>
    <name evidence="2" type="ORF">GSF22_14320</name>
</gene>
<evidence type="ECO:0000313" key="3">
    <source>
        <dbReference type="Proteomes" id="UP000823521"/>
    </source>
</evidence>
<reference evidence="2 3" key="1">
    <citation type="submission" date="2019-12" db="EMBL/GenBank/DDBJ databases">
        <title>Whole genome sequencing of endophytic Actinobacterium Micromonospora sp. MPMI6T.</title>
        <authorList>
            <person name="Evv R."/>
            <person name="Podile A.R."/>
        </authorList>
    </citation>
    <scope>NUCLEOTIDE SEQUENCE [LARGE SCALE GENOMIC DNA]</scope>
    <source>
        <strain evidence="2 3">MPMI6</strain>
    </source>
</reference>
<sequence length="170" mass="18294">MAELTYAEVGATRSEAALPAGYSHLRHRVRLPDGSLASAGEAVLSWRLHRTAGVRIDATAPRAEPGVAVTVGVGVGPLRLWGPCRVVWAVADDRQVGFGYGTLPGHPERGEEAFLVERGDAGAVWFTVRAFSVPDRWFTRAGGPVVRVFQSGYAWWLGRTLRRLCAGVTG</sequence>
<dbReference type="Proteomes" id="UP000823521">
    <property type="component" value="Unassembled WGS sequence"/>
</dbReference>
<keyword evidence="3" id="KW-1185">Reference proteome</keyword>
<name>A0ABS3VRL3_MICEH</name>
<comment type="caution">
    <text evidence="2">The sequence shown here is derived from an EMBL/GenBank/DDBJ whole genome shotgun (WGS) entry which is preliminary data.</text>
</comment>
<organism evidence="2 3">
    <name type="scientific">Micromonospora echinofusca</name>
    <dbReference type="NCBI Taxonomy" id="47858"/>
    <lineage>
        <taxon>Bacteria</taxon>
        <taxon>Bacillati</taxon>
        <taxon>Actinomycetota</taxon>
        <taxon>Actinomycetes</taxon>
        <taxon>Micromonosporales</taxon>
        <taxon>Micromonosporaceae</taxon>
        <taxon>Micromonospora</taxon>
    </lineage>
</organism>